<dbReference type="Proteomes" id="UP000664731">
    <property type="component" value="Unassembled WGS sequence"/>
</dbReference>
<keyword evidence="2" id="KW-1185">Reference proteome</keyword>
<accession>A0A939GVL1</accession>
<name>A0A939GVL1_9BURK</name>
<dbReference type="AlphaFoldDB" id="A0A939GVL1"/>
<dbReference type="EMBL" id="JAFNME010000015">
    <property type="protein sequence ID" value="MBO1249807.1"/>
    <property type="molecule type" value="Genomic_DNA"/>
</dbReference>
<organism evidence="1 2">
    <name type="scientific">Comamonas denitrificans</name>
    <dbReference type="NCBI Taxonomy" id="117506"/>
    <lineage>
        <taxon>Bacteria</taxon>
        <taxon>Pseudomonadati</taxon>
        <taxon>Pseudomonadota</taxon>
        <taxon>Betaproteobacteria</taxon>
        <taxon>Burkholderiales</taxon>
        <taxon>Comamonadaceae</taxon>
        <taxon>Comamonas</taxon>
    </lineage>
</organism>
<gene>
    <name evidence="1" type="ORF">J1777_08240</name>
</gene>
<reference evidence="1" key="1">
    <citation type="submission" date="2021-03" db="EMBL/GenBank/DDBJ databases">
        <title>Comamonas denitrificans.</title>
        <authorList>
            <person name="Finster K."/>
        </authorList>
    </citation>
    <scope>NUCLEOTIDE SEQUENCE</scope>
    <source>
        <strain evidence="1">MM2021_4</strain>
    </source>
</reference>
<sequence>MSNHQELYKFTFNPSYTGVLQKYEVEGRKLERENIQGSHFTLDIGANAQGQQGVLTVIETRQSKGKFESTLFTDLDGDGLFTEAVELEVFSASVAARHLEKHQFSWDAQGQISADWELKNGQWKWEHIDANESYTQFTLNGTQYVLKTEQEHDGLEFEVFRNDNADQVWTRVAEGESTIGIDLVGLLPYLEASNGIIG</sequence>
<evidence type="ECO:0000313" key="1">
    <source>
        <dbReference type="EMBL" id="MBO1249807.1"/>
    </source>
</evidence>
<dbReference type="RefSeq" id="WP_207575272.1">
    <property type="nucleotide sequence ID" value="NZ_JAFNME010000015.1"/>
</dbReference>
<proteinExistence type="predicted"/>
<protein>
    <submittedName>
        <fullName evidence="1">Uncharacterized protein</fullName>
    </submittedName>
</protein>
<evidence type="ECO:0000313" key="2">
    <source>
        <dbReference type="Proteomes" id="UP000664731"/>
    </source>
</evidence>
<comment type="caution">
    <text evidence="1">The sequence shown here is derived from an EMBL/GenBank/DDBJ whole genome shotgun (WGS) entry which is preliminary data.</text>
</comment>